<dbReference type="Pfam" id="PF00271">
    <property type="entry name" value="Helicase_C"/>
    <property type="match status" value="1"/>
</dbReference>
<feature type="compositionally biased region" description="Low complexity" evidence="8">
    <location>
        <begin position="63"/>
        <end position="72"/>
    </location>
</feature>
<dbReference type="EC" id="3.6.4.13" evidence="2"/>
<evidence type="ECO:0000256" key="5">
    <source>
        <dbReference type="ARBA" id="ARBA00022806"/>
    </source>
</evidence>
<accession>A0A9W7LDA5</accession>
<dbReference type="SMART" id="SM00487">
    <property type="entry name" value="DEXDc"/>
    <property type="match status" value="1"/>
</dbReference>
<keyword evidence="5" id="KW-0347">Helicase</keyword>
<feature type="compositionally biased region" description="Basic and acidic residues" evidence="8">
    <location>
        <begin position="983"/>
        <end position="1000"/>
    </location>
</feature>
<comment type="caution">
    <text evidence="11">The sequence shown here is derived from an EMBL/GenBank/DDBJ whole genome shotgun (WGS) entry which is preliminary data.</text>
</comment>
<dbReference type="PANTHER" id="PTHR18934">
    <property type="entry name" value="ATP-DEPENDENT RNA HELICASE"/>
    <property type="match status" value="1"/>
</dbReference>
<feature type="compositionally biased region" description="Basic and acidic residues" evidence="8">
    <location>
        <begin position="102"/>
        <end position="111"/>
    </location>
</feature>
<dbReference type="GO" id="GO:0003723">
    <property type="term" value="F:RNA binding"/>
    <property type="evidence" value="ECO:0007669"/>
    <property type="project" value="TreeGrafter"/>
</dbReference>
<feature type="region of interest" description="Disordered" evidence="8">
    <location>
        <begin position="38"/>
        <end position="111"/>
    </location>
</feature>
<feature type="compositionally biased region" description="Acidic residues" evidence="8">
    <location>
        <begin position="44"/>
        <end position="54"/>
    </location>
</feature>
<dbReference type="InterPro" id="IPR048333">
    <property type="entry name" value="HA2_WH"/>
</dbReference>
<comment type="similarity">
    <text evidence="1">Belongs to the DEAD box helicase family. DEAH subfamily.</text>
</comment>
<dbReference type="InterPro" id="IPR003593">
    <property type="entry name" value="AAA+_ATPase"/>
</dbReference>
<dbReference type="InterPro" id="IPR007502">
    <property type="entry name" value="Helicase-assoc_dom"/>
</dbReference>
<dbReference type="InterPro" id="IPR001650">
    <property type="entry name" value="Helicase_C-like"/>
</dbReference>
<dbReference type="GO" id="GO:0016787">
    <property type="term" value="F:hydrolase activity"/>
    <property type="evidence" value="ECO:0007669"/>
    <property type="project" value="UniProtKB-KW"/>
</dbReference>
<dbReference type="SUPFAM" id="SSF52540">
    <property type="entry name" value="P-loop containing nucleoside triphosphate hydrolases"/>
    <property type="match status" value="1"/>
</dbReference>
<evidence type="ECO:0000313" key="11">
    <source>
        <dbReference type="EMBL" id="GMI45536.1"/>
    </source>
</evidence>
<feature type="compositionally biased region" description="Acidic residues" evidence="8">
    <location>
        <begin position="286"/>
        <end position="300"/>
    </location>
</feature>
<protein>
    <recommendedName>
        <fullName evidence="2">RNA helicase</fullName>
        <ecNumber evidence="2">3.6.4.13</ecNumber>
    </recommendedName>
</protein>
<keyword evidence="4" id="KW-0378">Hydrolase</keyword>
<comment type="catalytic activity">
    <reaction evidence="7">
        <text>ATP + H2O = ADP + phosphate + H(+)</text>
        <dbReference type="Rhea" id="RHEA:13065"/>
        <dbReference type="ChEBI" id="CHEBI:15377"/>
        <dbReference type="ChEBI" id="CHEBI:15378"/>
        <dbReference type="ChEBI" id="CHEBI:30616"/>
        <dbReference type="ChEBI" id="CHEBI:43474"/>
        <dbReference type="ChEBI" id="CHEBI:456216"/>
        <dbReference type="EC" id="3.6.4.13"/>
    </reaction>
</comment>
<dbReference type="Gene3D" id="3.40.50.300">
    <property type="entry name" value="P-loop containing nucleotide triphosphate hydrolases"/>
    <property type="match status" value="2"/>
</dbReference>
<dbReference type="InterPro" id="IPR014001">
    <property type="entry name" value="Helicase_ATP-bd"/>
</dbReference>
<dbReference type="PROSITE" id="PS51192">
    <property type="entry name" value="HELICASE_ATP_BIND_1"/>
    <property type="match status" value="1"/>
</dbReference>
<feature type="region of interest" description="Disordered" evidence="8">
    <location>
        <begin position="1"/>
        <end position="20"/>
    </location>
</feature>
<dbReference type="SMART" id="SM00847">
    <property type="entry name" value="HA2"/>
    <property type="match status" value="1"/>
</dbReference>
<feature type="compositionally biased region" description="Acidic residues" evidence="8">
    <location>
        <begin position="211"/>
        <end position="223"/>
    </location>
</feature>
<dbReference type="GO" id="GO:0005524">
    <property type="term" value="F:ATP binding"/>
    <property type="evidence" value="ECO:0007669"/>
    <property type="project" value="UniProtKB-KW"/>
</dbReference>
<dbReference type="CDD" id="cd18791">
    <property type="entry name" value="SF2_C_RHA"/>
    <property type="match status" value="1"/>
</dbReference>
<feature type="compositionally biased region" description="Gly residues" evidence="8">
    <location>
        <begin position="248"/>
        <end position="258"/>
    </location>
</feature>
<evidence type="ECO:0000256" key="6">
    <source>
        <dbReference type="ARBA" id="ARBA00022840"/>
    </source>
</evidence>
<feature type="compositionally biased region" description="Basic residues" evidence="8">
    <location>
        <begin position="259"/>
        <end position="279"/>
    </location>
</feature>
<feature type="compositionally biased region" description="Basic and acidic residues" evidence="8">
    <location>
        <begin position="683"/>
        <end position="698"/>
    </location>
</feature>
<dbReference type="FunFam" id="3.40.50.300:FF:000637">
    <property type="entry name" value="ATP-dependent RNA helicase DHX37/DHR1"/>
    <property type="match status" value="1"/>
</dbReference>
<dbReference type="PROSITE" id="PS51194">
    <property type="entry name" value="HELICASE_CTER"/>
    <property type="match status" value="1"/>
</dbReference>
<gene>
    <name evidence="11" type="ORF">TrCOL_g10413</name>
</gene>
<evidence type="ECO:0000256" key="4">
    <source>
        <dbReference type="ARBA" id="ARBA00022801"/>
    </source>
</evidence>
<feature type="compositionally biased region" description="Acidic residues" evidence="8">
    <location>
        <begin position="969"/>
        <end position="982"/>
    </location>
</feature>
<reference evidence="12" key="1">
    <citation type="journal article" date="2023" name="Commun. Biol.">
        <title>Genome analysis of Parmales, the sister group of diatoms, reveals the evolutionary specialization of diatoms from phago-mixotrophs to photoautotrophs.</title>
        <authorList>
            <person name="Ban H."/>
            <person name="Sato S."/>
            <person name="Yoshikawa S."/>
            <person name="Yamada K."/>
            <person name="Nakamura Y."/>
            <person name="Ichinomiya M."/>
            <person name="Sato N."/>
            <person name="Blanc-Mathieu R."/>
            <person name="Endo H."/>
            <person name="Kuwata A."/>
            <person name="Ogata H."/>
        </authorList>
    </citation>
    <scope>NUCLEOTIDE SEQUENCE [LARGE SCALE GENOMIC DNA]</scope>
</reference>
<feature type="region of interest" description="Disordered" evidence="8">
    <location>
        <begin position="683"/>
        <end position="740"/>
    </location>
</feature>
<dbReference type="EMBL" id="BRYA01000253">
    <property type="protein sequence ID" value="GMI45536.1"/>
    <property type="molecule type" value="Genomic_DNA"/>
</dbReference>
<keyword evidence="12" id="KW-1185">Reference proteome</keyword>
<evidence type="ECO:0000256" key="8">
    <source>
        <dbReference type="SAM" id="MobiDB-lite"/>
    </source>
</evidence>
<keyword evidence="6" id="KW-0067">ATP-binding</keyword>
<organism evidence="11 12">
    <name type="scientific">Triparma columacea</name>
    <dbReference type="NCBI Taxonomy" id="722753"/>
    <lineage>
        <taxon>Eukaryota</taxon>
        <taxon>Sar</taxon>
        <taxon>Stramenopiles</taxon>
        <taxon>Ochrophyta</taxon>
        <taxon>Bolidophyceae</taxon>
        <taxon>Parmales</taxon>
        <taxon>Triparmaceae</taxon>
        <taxon>Triparma</taxon>
    </lineage>
</organism>
<evidence type="ECO:0000259" key="9">
    <source>
        <dbReference type="PROSITE" id="PS51192"/>
    </source>
</evidence>
<feature type="domain" description="Helicase C-terminal" evidence="10">
    <location>
        <begin position="667"/>
        <end position="873"/>
    </location>
</feature>
<evidence type="ECO:0000256" key="1">
    <source>
        <dbReference type="ARBA" id="ARBA00008792"/>
    </source>
</evidence>
<dbReference type="GO" id="GO:0003724">
    <property type="term" value="F:RNA helicase activity"/>
    <property type="evidence" value="ECO:0007669"/>
    <property type="project" value="UniProtKB-EC"/>
</dbReference>
<feature type="compositionally biased region" description="Acidic residues" evidence="8">
    <location>
        <begin position="712"/>
        <end position="736"/>
    </location>
</feature>
<dbReference type="Pfam" id="PF00270">
    <property type="entry name" value="DEAD"/>
    <property type="match status" value="1"/>
</dbReference>
<dbReference type="SMART" id="SM00382">
    <property type="entry name" value="AAA"/>
    <property type="match status" value="1"/>
</dbReference>
<dbReference type="InterPro" id="IPR011709">
    <property type="entry name" value="DEAD-box_helicase_OB_fold"/>
</dbReference>
<evidence type="ECO:0000256" key="2">
    <source>
        <dbReference type="ARBA" id="ARBA00012552"/>
    </source>
</evidence>
<keyword evidence="3" id="KW-0547">Nucleotide-binding</keyword>
<dbReference type="Pfam" id="PF07717">
    <property type="entry name" value="OB_NTP_bind"/>
    <property type="match status" value="1"/>
</dbReference>
<sequence>MGRKQKKIKNYNKISQRQDSILERRLDEDDKLLDVEENKALLAQDDDTMDDTMDEQTKEKSSSKSSSSPKTSADMSNILSEELKEELKGADILLPSARPKKNNTDSKVELTQDEIRAAKKEKKRLKRKLVQLSNRRDTKSKRASIFATLSEHSISDAEFRLMSKSSSLGKRVSKRERLSFLREKERQGFKLTEEEEGELYVQINVSRSKEEGEDDDAAVDDDLEAAKEWETRGAEEDEKMRQYAMRVMGGGEGDGGYKGKPKGRVSKKDRKERRKRKGIEKKEGEKDVEEVNEEGGEKEEMECTKEGLKEGAQTGNETSKPQPLPASGSDFASMMMAQISALKSKSISDAPTHDARREREKRVIEGKEEERIRELERNKKKGYKVENEVELVTPYTSGVKSEVGKATSSNLVVIDRPSDVRSSRLKLPVVAMETEIVEAVRKNDVVILCGETGSGKSTQVPQFLLEVYGKGEGIIGVTQPRRVAAVSTGMRVAYECGVGDGYGTKGRDNLVGWQTRYEKAGIGPSTRVKFMTDGILLAEIKEDLLLRKYKVVVLDEAHERSMNTDVLLGLLDGAVRLRQEAGIPNLKVIIMSATLRVSDFTSNPSLFSSLPKVPVIKVPGRTHPVTLHHSKHTELEDYVGEAVKKACRIHRTLPDGGILIFLTGKDEIVKAVKKIDRALNGDKRRREVKRPEQDEADSKTATSNKLLLRDKDDEEEDANAYEGEESGDSDSDEDEAYAPSSQPALVLPLYSMLSGKSQALVFKPPPPNTRLIVVSTNVAETSVTIPGITYVVDSGREKKRSNDVNTGIARYDVSWISKAAADQRAGRAGRTGPGHCYRLYSSSVYDRQFEQFAVPEMLARPIEDVVLAMKAMGIKHIANFPFPSAPDRSQIRQACKMLLNLGCIKRDEKNEKDEGTITDLGRALAKLPVGVRLGKVLVGSVGAGAVDVGVMLVSCLSEQSPFLGLQADEGGEEEGGGEEEDEVNKKDEVDKNIEKEKKDKALAAKRAEMASQWRHPMGDTVSRFVAAGAYHHAGRNAGGKTEEGVLRAFCSANGLSDTVMRRVLTLRGQLGRVVDMRMGDKGKQRGNKVPILPPPSRLQQLQISQLLCSGFLDKVARRAMGGGIVDSKGVVRRDAYISCSGDLKRPLYLSSRCALFERDWKSLPEFVVYENVVERERKGEAFAVMDNVTKIEPEWLCSLAKNSPLLKLGDVMTSPPPEFDAKTDAIVCYRESIYGEAGWKLPPTKFEMKACLQEEGFREGVGAQKGDTYVWFARLLLEGKVFEELEGLADCLNEKPSSVTMRKQLGKIVLLVNALEEDDIDTRAKFEARVAGDDKYLWDKVKGWCTKEKRGQFKTIWGRMVKAIWKAKKVGKL</sequence>
<name>A0A9W7LDA5_9STRA</name>
<dbReference type="Proteomes" id="UP001165065">
    <property type="component" value="Unassembled WGS sequence"/>
</dbReference>
<feature type="compositionally biased region" description="Basic and acidic residues" evidence="8">
    <location>
        <begin position="224"/>
        <end position="241"/>
    </location>
</feature>
<evidence type="ECO:0000256" key="7">
    <source>
        <dbReference type="ARBA" id="ARBA00047984"/>
    </source>
</evidence>
<feature type="domain" description="Helicase ATP-binding" evidence="9">
    <location>
        <begin position="437"/>
        <end position="613"/>
    </location>
</feature>
<dbReference type="SMART" id="SM00490">
    <property type="entry name" value="HELICc"/>
    <property type="match status" value="1"/>
</dbReference>
<feature type="compositionally biased region" description="Basic residues" evidence="8">
    <location>
        <begin position="1"/>
        <end position="10"/>
    </location>
</feature>
<dbReference type="GO" id="GO:0005730">
    <property type="term" value="C:nucleolus"/>
    <property type="evidence" value="ECO:0007669"/>
    <property type="project" value="TreeGrafter"/>
</dbReference>
<evidence type="ECO:0000259" key="10">
    <source>
        <dbReference type="PROSITE" id="PS51194"/>
    </source>
</evidence>
<dbReference type="InterPro" id="IPR027417">
    <property type="entry name" value="P-loop_NTPase"/>
</dbReference>
<dbReference type="Gene3D" id="1.20.120.1080">
    <property type="match status" value="1"/>
</dbReference>
<proteinExistence type="inferred from homology"/>
<feature type="region of interest" description="Disordered" evidence="8">
    <location>
        <begin position="966"/>
        <end position="1000"/>
    </location>
</feature>
<feature type="region of interest" description="Disordered" evidence="8">
    <location>
        <begin position="207"/>
        <end position="329"/>
    </location>
</feature>
<evidence type="ECO:0000256" key="3">
    <source>
        <dbReference type="ARBA" id="ARBA00022741"/>
    </source>
</evidence>
<dbReference type="GO" id="GO:0000462">
    <property type="term" value="P:maturation of SSU-rRNA from tricistronic rRNA transcript (SSU-rRNA, 5.8S rRNA, LSU-rRNA)"/>
    <property type="evidence" value="ECO:0007669"/>
    <property type="project" value="TreeGrafter"/>
</dbReference>
<dbReference type="InterPro" id="IPR011545">
    <property type="entry name" value="DEAD/DEAH_box_helicase_dom"/>
</dbReference>
<dbReference type="Pfam" id="PF04408">
    <property type="entry name" value="WHD_HA2"/>
    <property type="match status" value="1"/>
</dbReference>
<evidence type="ECO:0000313" key="12">
    <source>
        <dbReference type="Proteomes" id="UP001165065"/>
    </source>
</evidence>
<dbReference type="PANTHER" id="PTHR18934:SF99">
    <property type="entry name" value="ATP-DEPENDENT RNA HELICASE DHX37-RELATED"/>
    <property type="match status" value="1"/>
</dbReference>
<dbReference type="OrthoDB" id="10253254at2759"/>